<evidence type="ECO:0000256" key="1">
    <source>
        <dbReference type="ARBA" id="ARBA00023015"/>
    </source>
</evidence>
<dbReference type="GO" id="GO:0003700">
    <property type="term" value="F:DNA-binding transcription factor activity"/>
    <property type="evidence" value="ECO:0007669"/>
    <property type="project" value="InterPro"/>
</dbReference>
<dbReference type="EMBL" id="LGGP01000058">
    <property type="protein sequence ID" value="KUK81428.1"/>
    <property type="molecule type" value="Genomic_DNA"/>
</dbReference>
<dbReference type="InterPro" id="IPR001845">
    <property type="entry name" value="HTH_ArsR_DNA-bd_dom"/>
</dbReference>
<dbReference type="InterPro" id="IPR036388">
    <property type="entry name" value="WH-like_DNA-bd_sf"/>
</dbReference>
<dbReference type="InterPro" id="IPR051011">
    <property type="entry name" value="Metal_resp_trans_reg"/>
</dbReference>
<evidence type="ECO:0000259" key="4">
    <source>
        <dbReference type="PROSITE" id="PS50987"/>
    </source>
</evidence>
<dbReference type="SMART" id="SM00418">
    <property type="entry name" value="HTH_ARSR"/>
    <property type="match status" value="1"/>
</dbReference>
<dbReference type="InterPro" id="IPR036390">
    <property type="entry name" value="WH_DNA-bd_sf"/>
</dbReference>
<comment type="caution">
    <text evidence="5">The sequence shown here is derived from an EMBL/GenBank/DDBJ whole genome shotgun (WGS) entry which is preliminary data.</text>
</comment>
<dbReference type="NCBIfam" id="NF033788">
    <property type="entry name" value="HTH_metalloreg"/>
    <property type="match status" value="1"/>
</dbReference>
<organism evidence="5 6">
    <name type="scientific">Mesotoga prima</name>
    <dbReference type="NCBI Taxonomy" id="1184387"/>
    <lineage>
        <taxon>Bacteria</taxon>
        <taxon>Thermotogati</taxon>
        <taxon>Thermotogota</taxon>
        <taxon>Thermotogae</taxon>
        <taxon>Kosmotogales</taxon>
        <taxon>Kosmotogaceae</taxon>
        <taxon>Mesotoga</taxon>
    </lineage>
</organism>
<sequence length="123" mass="14064">MSTLCPSREIHVDKERYRKSAEEVSGLSELFRVISDETRTKIVFLLSNADLCTCDLAEILGLTLPTISHHLKLLRSFRLVTSRREGKSVLYSLGDHHVIDLIKIAKEHFDELVEVESDEEVQN</sequence>
<evidence type="ECO:0000256" key="2">
    <source>
        <dbReference type="ARBA" id="ARBA00023125"/>
    </source>
</evidence>
<reference evidence="6" key="1">
    <citation type="journal article" date="2015" name="MBio">
        <title>Genome-Resolved Metagenomic Analysis Reveals Roles for Candidate Phyla and Other Microbial Community Members in Biogeochemical Transformations in Oil Reservoirs.</title>
        <authorList>
            <person name="Hu P."/>
            <person name="Tom L."/>
            <person name="Singh A."/>
            <person name="Thomas B.C."/>
            <person name="Baker B.J."/>
            <person name="Piceno Y.M."/>
            <person name="Andersen G.L."/>
            <person name="Banfield J.F."/>
        </authorList>
    </citation>
    <scope>NUCLEOTIDE SEQUENCE [LARGE SCALE GENOMIC DNA]</scope>
</reference>
<dbReference type="GO" id="GO:0003677">
    <property type="term" value="F:DNA binding"/>
    <property type="evidence" value="ECO:0007669"/>
    <property type="project" value="UniProtKB-KW"/>
</dbReference>
<evidence type="ECO:0000313" key="5">
    <source>
        <dbReference type="EMBL" id="KUK81428.1"/>
    </source>
</evidence>
<keyword evidence="1" id="KW-0805">Transcription regulation</keyword>
<dbReference type="Gene3D" id="1.10.10.10">
    <property type="entry name" value="Winged helix-like DNA-binding domain superfamily/Winged helix DNA-binding domain"/>
    <property type="match status" value="1"/>
</dbReference>
<keyword evidence="2" id="KW-0238">DNA-binding</keyword>
<dbReference type="PANTHER" id="PTHR43132:SF6">
    <property type="entry name" value="HTH-TYPE TRANSCRIPTIONAL REPRESSOR CZRA"/>
    <property type="match status" value="1"/>
</dbReference>
<feature type="domain" description="HTH arsR-type" evidence="4">
    <location>
        <begin position="19"/>
        <end position="113"/>
    </location>
</feature>
<dbReference type="InterPro" id="IPR018334">
    <property type="entry name" value="ArsR_HTH"/>
</dbReference>
<dbReference type="Pfam" id="PF01022">
    <property type="entry name" value="HTH_5"/>
    <property type="match status" value="1"/>
</dbReference>
<accession>A0A101HR30</accession>
<proteinExistence type="predicted"/>
<dbReference type="PRINTS" id="PR00778">
    <property type="entry name" value="HTHARSR"/>
</dbReference>
<dbReference type="CDD" id="cd00090">
    <property type="entry name" value="HTH_ARSR"/>
    <property type="match status" value="1"/>
</dbReference>
<gene>
    <name evidence="5" type="ORF">XD94_0472</name>
</gene>
<dbReference type="Proteomes" id="UP000054092">
    <property type="component" value="Unassembled WGS sequence"/>
</dbReference>
<dbReference type="SUPFAM" id="SSF46785">
    <property type="entry name" value="Winged helix' DNA-binding domain"/>
    <property type="match status" value="1"/>
</dbReference>
<dbReference type="InterPro" id="IPR011991">
    <property type="entry name" value="ArsR-like_HTH"/>
</dbReference>
<dbReference type="PROSITE" id="PS00846">
    <property type="entry name" value="HTH_ARSR_1"/>
    <property type="match status" value="1"/>
</dbReference>
<dbReference type="AlphaFoldDB" id="A0A101HR30"/>
<name>A0A101HR30_9BACT</name>
<evidence type="ECO:0000313" key="6">
    <source>
        <dbReference type="Proteomes" id="UP000054092"/>
    </source>
</evidence>
<dbReference type="PANTHER" id="PTHR43132">
    <property type="entry name" value="ARSENICAL RESISTANCE OPERON REPRESSOR ARSR-RELATED"/>
    <property type="match status" value="1"/>
</dbReference>
<evidence type="ECO:0000256" key="3">
    <source>
        <dbReference type="ARBA" id="ARBA00023163"/>
    </source>
</evidence>
<protein>
    <submittedName>
        <fullName evidence="5">Cadmium efflux system accessory protein-like protein</fullName>
    </submittedName>
</protein>
<dbReference type="PATRIC" id="fig|1184387.3.peg.811"/>
<keyword evidence="3" id="KW-0804">Transcription</keyword>
<dbReference type="PROSITE" id="PS50987">
    <property type="entry name" value="HTH_ARSR_2"/>
    <property type="match status" value="1"/>
</dbReference>